<organism evidence="2 3">
    <name type="scientific">Novosphingobium organovorum</name>
    <dbReference type="NCBI Taxonomy" id="2930092"/>
    <lineage>
        <taxon>Bacteria</taxon>
        <taxon>Pseudomonadati</taxon>
        <taxon>Pseudomonadota</taxon>
        <taxon>Alphaproteobacteria</taxon>
        <taxon>Sphingomonadales</taxon>
        <taxon>Sphingomonadaceae</taxon>
        <taxon>Novosphingobium</taxon>
    </lineage>
</organism>
<dbReference type="EMBL" id="JALHLF010000269">
    <property type="protein sequence ID" value="MCJ2185177.1"/>
    <property type="molecule type" value="Genomic_DNA"/>
</dbReference>
<protein>
    <recommendedName>
        <fullName evidence="4">Flagellar hook-length control protein FliK</fullName>
    </recommendedName>
</protein>
<feature type="non-terminal residue" evidence="2">
    <location>
        <position position="1"/>
    </location>
</feature>
<sequence length="168" mass="16760">VQRTHAAQAMPPAPLAAEAASETAAEAETVTPDTPAAAETLPATARTESRLQPGATLAHATSLPQPAALSGSGESAAASTTATGETPQDFATLVSRLHEARENQGGNVVRTALVHAQFGPVSLQFRPDETGMSVSLASADPDFAPSVQAAAASALATGTGPQGEPGRE</sequence>
<evidence type="ECO:0000313" key="2">
    <source>
        <dbReference type="EMBL" id="MCJ2185177.1"/>
    </source>
</evidence>
<feature type="region of interest" description="Disordered" evidence="1">
    <location>
        <begin position="1"/>
        <end position="89"/>
    </location>
</feature>
<proteinExistence type="predicted"/>
<reference evidence="2" key="1">
    <citation type="submission" date="2022-03" db="EMBL/GenBank/DDBJ databases">
        <title>Identification of a novel bacterium isolated from mangrove sediments.</title>
        <authorList>
            <person name="Pan X."/>
        </authorList>
    </citation>
    <scope>NUCLEOTIDE SEQUENCE</scope>
    <source>
        <strain evidence="2">B1949</strain>
    </source>
</reference>
<feature type="compositionally biased region" description="Low complexity" evidence="1">
    <location>
        <begin position="1"/>
        <end position="46"/>
    </location>
</feature>
<keyword evidence="3" id="KW-1185">Reference proteome</keyword>
<evidence type="ECO:0000313" key="3">
    <source>
        <dbReference type="Proteomes" id="UP001162881"/>
    </source>
</evidence>
<dbReference type="Proteomes" id="UP001162881">
    <property type="component" value="Unassembled WGS sequence"/>
</dbReference>
<accession>A0ABT0BJE9</accession>
<evidence type="ECO:0008006" key="4">
    <source>
        <dbReference type="Google" id="ProtNLM"/>
    </source>
</evidence>
<evidence type="ECO:0000256" key="1">
    <source>
        <dbReference type="SAM" id="MobiDB-lite"/>
    </source>
</evidence>
<name>A0ABT0BJE9_9SPHN</name>
<feature type="non-terminal residue" evidence="2">
    <location>
        <position position="168"/>
    </location>
</feature>
<feature type="compositionally biased region" description="Low complexity" evidence="1">
    <location>
        <begin position="70"/>
        <end position="86"/>
    </location>
</feature>
<gene>
    <name evidence="2" type="ORF">MTR62_21170</name>
</gene>
<comment type="caution">
    <text evidence="2">The sequence shown here is derived from an EMBL/GenBank/DDBJ whole genome shotgun (WGS) entry which is preliminary data.</text>
</comment>